<gene>
    <name evidence="1" type="ORF">CJU94_35205</name>
</gene>
<sequence length="119" mass="13234">MKIIDGRAARDNEEPNVLKLPNGADPMTLAGRIAGVERIELQFPHFTDGRAYSQAYLLRRRLRFTGDLRATGDVQIDQLLQMARTGFSSAVLNDGLDPAEAARHLEQFSGFYQRDLAGT</sequence>
<dbReference type="RefSeq" id="WP_095423255.1">
    <property type="nucleotide sequence ID" value="NZ_CP022991.1"/>
</dbReference>
<dbReference type="Proteomes" id="UP000215158">
    <property type="component" value="Plasmid pBN1"/>
</dbReference>
<dbReference type="OrthoDB" id="9800421at2"/>
<dbReference type="KEGG" id="parb:CJU94_35205"/>
<dbReference type="InterPro" id="IPR008318">
    <property type="entry name" value="UCP030820"/>
</dbReference>
<geneLocation type="plasmid" evidence="1 2">
    <name>pBN1</name>
</geneLocation>
<evidence type="ECO:0000313" key="1">
    <source>
        <dbReference type="EMBL" id="ASW03427.1"/>
    </source>
</evidence>
<keyword evidence="2" id="KW-1185">Reference proteome</keyword>
<organism evidence="1 2">
    <name type="scientific">Paraburkholderia aromaticivorans</name>
    <dbReference type="NCBI Taxonomy" id="2026199"/>
    <lineage>
        <taxon>Bacteria</taxon>
        <taxon>Pseudomonadati</taxon>
        <taxon>Pseudomonadota</taxon>
        <taxon>Betaproteobacteria</taxon>
        <taxon>Burkholderiales</taxon>
        <taxon>Burkholderiaceae</taxon>
        <taxon>Paraburkholderia</taxon>
    </lineage>
</organism>
<name>A0A248VWS7_9BURK</name>
<keyword evidence="1" id="KW-0614">Plasmid</keyword>
<evidence type="ECO:0008006" key="3">
    <source>
        <dbReference type="Google" id="ProtNLM"/>
    </source>
</evidence>
<dbReference type="Pfam" id="PF06073">
    <property type="entry name" value="DUF934"/>
    <property type="match status" value="1"/>
</dbReference>
<protein>
    <recommendedName>
        <fullName evidence="3">Oxidoreductase</fullName>
    </recommendedName>
</protein>
<reference evidence="1 2" key="1">
    <citation type="submission" date="2017-08" db="EMBL/GenBank/DDBJ databases">
        <title>Identification and genetic characteristics of simultaneous BTEX- and naphthalene-degrading Paraburkholderia sp. BN5 isolated from petroleum-contaminated soil.</title>
        <authorList>
            <person name="Lee Y."/>
            <person name="Jeon C.O."/>
        </authorList>
    </citation>
    <scope>NUCLEOTIDE SEQUENCE [LARGE SCALE GENOMIC DNA]</scope>
    <source>
        <strain evidence="1 2">BN5</strain>
        <plasmid evidence="1 2">pBN1</plasmid>
    </source>
</reference>
<evidence type="ECO:0000313" key="2">
    <source>
        <dbReference type="Proteomes" id="UP000215158"/>
    </source>
</evidence>
<proteinExistence type="predicted"/>
<dbReference type="EMBL" id="CP022991">
    <property type="protein sequence ID" value="ASW03427.1"/>
    <property type="molecule type" value="Genomic_DNA"/>
</dbReference>
<accession>A0A248VWS7</accession>
<dbReference type="AlphaFoldDB" id="A0A248VWS7"/>